<feature type="compositionally biased region" description="Polar residues" evidence="1">
    <location>
        <begin position="226"/>
        <end position="246"/>
    </location>
</feature>
<proteinExistence type="predicted"/>
<accession>A0A0S4JKW4</accession>
<dbReference type="EMBL" id="CYKH01001866">
    <property type="protein sequence ID" value="CUG90811.1"/>
    <property type="molecule type" value="Genomic_DNA"/>
</dbReference>
<dbReference type="Proteomes" id="UP000051952">
    <property type="component" value="Unassembled WGS sequence"/>
</dbReference>
<evidence type="ECO:0000313" key="3">
    <source>
        <dbReference type="Proteomes" id="UP000051952"/>
    </source>
</evidence>
<organism evidence="2 3">
    <name type="scientific">Bodo saltans</name>
    <name type="common">Flagellated protozoan</name>
    <dbReference type="NCBI Taxonomy" id="75058"/>
    <lineage>
        <taxon>Eukaryota</taxon>
        <taxon>Discoba</taxon>
        <taxon>Euglenozoa</taxon>
        <taxon>Kinetoplastea</taxon>
        <taxon>Metakinetoplastina</taxon>
        <taxon>Eubodonida</taxon>
        <taxon>Bodonidae</taxon>
        <taxon>Bodo</taxon>
    </lineage>
</organism>
<reference evidence="3" key="1">
    <citation type="submission" date="2015-09" db="EMBL/GenBank/DDBJ databases">
        <authorList>
            <consortium name="Pathogen Informatics"/>
        </authorList>
    </citation>
    <scope>NUCLEOTIDE SEQUENCE [LARGE SCALE GENOMIC DNA]</scope>
    <source>
        <strain evidence="3">Lake Konstanz</strain>
    </source>
</reference>
<feature type="region of interest" description="Disordered" evidence="1">
    <location>
        <begin position="224"/>
        <end position="246"/>
    </location>
</feature>
<evidence type="ECO:0000256" key="1">
    <source>
        <dbReference type="SAM" id="MobiDB-lite"/>
    </source>
</evidence>
<protein>
    <submittedName>
        <fullName evidence="2">Uncharacterized protein</fullName>
    </submittedName>
</protein>
<sequence length="363" mass="39395">MLSDSIDPPLPGAAIQRKRSRNDCAATAEDSEAVMFTHNDSMDGHRMLSGGDATDEERQASFQSTFQSFSLIQALQRACSTWSGLRIPRWGCVISLEDLLLRIEHGIVVAMVKGDSSILMGHDSGRRSTTAFFYEDDDDDVLDNRGDSVLKTVPKAVIPLRSCRDLLVELQHAPQFGDLTGGSSSSDFVLWLLDAVNSLMRKFLGSIHNTNPLPNSNTLNNGSLAVITNSPGGPSPALSNGPSFPSSAAVTATQHASFSAKKHLKQLQIRSAVWYSELIPRYAVLANIVSLLGLRIQLEFTSGAGTTNSPVAPEEAYYAVLKLDAVNIPPDAALASFMLSSAIDRWDRAVIQAVPQQWRKKVR</sequence>
<keyword evidence="3" id="KW-1185">Reference proteome</keyword>
<feature type="region of interest" description="Disordered" evidence="1">
    <location>
        <begin position="1"/>
        <end position="22"/>
    </location>
</feature>
<evidence type="ECO:0000313" key="2">
    <source>
        <dbReference type="EMBL" id="CUG90811.1"/>
    </source>
</evidence>
<dbReference type="AlphaFoldDB" id="A0A0S4JKW4"/>
<dbReference type="VEuPathDB" id="TriTrypDB:BSAL_28925"/>
<gene>
    <name evidence="2" type="ORF">BSAL_28925</name>
</gene>
<name>A0A0S4JKW4_BODSA</name>